<reference evidence="1 2" key="1">
    <citation type="submission" date="2018-11" db="EMBL/GenBank/DDBJ databases">
        <authorList>
            <consortium name="Pathogen Informatics"/>
        </authorList>
    </citation>
    <scope>NUCLEOTIDE SEQUENCE [LARGE SCALE GENOMIC DNA]</scope>
    <source>
        <strain evidence="1 2">Zambia</strain>
    </source>
</reference>
<organism evidence="1 2">
    <name type="scientific">Schistosoma margrebowiei</name>
    <dbReference type="NCBI Taxonomy" id="48269"/>
    <lineage>
        <taxon>Eukaryota</taxon>
        <taxon>Metazoa</taxon>
        <taxon>Spiralia</taxon>
        <taxon>Lophotrochozoa</taxon>
        <taxon>Platyhelminthes</taxon>
        <taxon>Trematoda</taxon>
        <taxon>Digenea</taxon>
        <taxon>Strigeidida</taxon>
        <taxon>Schistosomatoidea</taxon>
        <taxon>Schistosomatidae</taxon>
        <taxon>Schistosoma</taxon>
    </lineage>
</organism>
<proteinExistence type="predicted"/>
<sequence>MVEGSQQETLPDLDFVLFGTGQQGLPVDNNTTESFKAISISYKTDMLSDQWVLTTNQHHITHSSMYIESYGLSSNIINSLIGLI</sequence>
<name>A0A183ME90_9TREM</name>
<dbReference type="AlphaFoldDB" id="A0A183ME90"/>
<accession>A0A183ME90</accession>
<protein>
    <submittedName>
        <fullName evidence="1">Uncharacterized protein</fullName>
    </submittedName>
</protein>
<dbReference type="Proteomes" id="UP000277204">
    <property type="component" value="Unassembled WGS sequence"/>
</dbReference>
<dbReference type="EMBL" id="UZAI01016774">
    <property type="protein sequence ID" value="VDP15642.1"/>
    <property type="molecule type" value="Genomic_DNA"/>
</dbReference>
<keyword evidence="2" id="KW-1185">Reference proteome</keyword>
<gene>
    <name evidence="1" type="ORF">SMRZ_LOCUS14365</name>
</gene>
<evidence type="ECO:0000313" key="2">
    <source>
        <dbReference type="Proteomes" id="UP000277204"/>
    </source>
</evidence>
<evidence type="ECO:0000313" key="1">
    <source>
        <dbReference type="EMBL" id="VDP15642.1"/>
    </source>
</evidence>